<evidence type="ECO:0000313" key="3">
    <source>
        <dbReference type="Proteomes" id="UP001596105"/>
    </source>
</evidence>
<sequence>MISRSIEADWNGTFMQTETVVRSLMGKKRSSESVFCLLIHVRNLDRIADLLGDERATRIRNEIAKSLSCFGWAEKALCFRSNRFVVLHAGNRKSCTDLMERIGRMFRDTAFHGIFFQPVVGATELHSNDSPMDRLFMEMDVASRSAESGHQLFEFYSEEMYRNMRRLAELECDLFKAVENKEWEVYYQPKVSVDEHRIVGVEALIRWNRNGEAVSPDLFIPLAEKLGLIGHIGQAVMDKAFGFLRLSSMKDRVPIVLSVNLSPYQLMEPDFTQSVIRLTEKHGVNPRRIMFEITESAYMHHFDKAQNAIRQLKELGYTFSLDDFGVGYSSFQYLSRLDFTELKLDKSFVQSLAHNRKNRVIIRSIIGLAKQLGIAIVVEGVETKEQWKTLKTLNCHSYQGYYFSKPLSAEEWINLLAGKFILDTKTLIKI</sequence>
<dbReference type="Gene3D" id="3.30.70.270">
    <property type="match status" value="1"/>
</dbReference>
<proteinExistence type="predicted"/>
<dbReference type="PROSITE" id="PS50883">
    <property type="entry name" value="EAL"/>
    <property type="match status" value="1"/>
</dbReference>
<dbReference type="InterPro" id="IPR043128">
    <property type="entry name" value="Rev_trsase/Diguanyl_cyclase"/>
</dbReference>
<dbReference type="SMART" id="SM00052">
    <property type="entry name" value="EAL"/>
    <property type="match status" value="1"/>
</dbReference>
<dbReference type="Pfam" id="PF00563">
    <property type="entry name" value="EAL"/>
    <property type="match status" value="1"/>
</dbReference>
<name>A0ABW0LUQ4_9BACL</name>
<dbReference type="SUPFAM" id="SSF141868">
    <property type="entry name" value="EAL domain-like"/>
    <property type="match status" value="1"/>
</dbReference>
<keyword evidence="3" id="KW-1185">Reference proteome</keyword>
<comment type="caution">
    <text evidence="2">The sequence shown here is derived from an EMBL/GenBank/DDBJ whole genome shotgun (WGS) entry which is preliminary data.</text>
</comment>
<dbReference type="InterPro" id="IPR050706">
    <property type="entry name" value="Cyclic-di-GMP_PDE-like"/>
</dbReference>
<reference evidence="3" key="1">
    <citation type="journal article" date="2019" name="Int. J. Syst. Evol. Microbiol.">
        <title>The Global Catalogue of Microorganisms (GCM) 10K type strain sequencing project: providing services to taxonomists for standard genome sequencing and annotation.</title>
        <authorList>
            <consortium name="The Broad Institute Genomics Platform"/>
            <consortium name="The Broad Institute Genome Sequencing Center for Infectious Disease"/>
            <person name="Wu L."/>
            <person name="Ma J."/>
        </authorList>
    </citation>
    <scope>NUCLEOTIDE SEQUENCE [LARGE SCALE GENOMIC DNA]</scope>
    <source>
        <strain evidence="3">CCUG 57113</strain>
    </source>
</reference>
<dbReference type="InterPro" id="IPR001633">
    <property type="entry name" value="EAL_dom"/>
</dbReference>
<evidence type="ECO:0000259" key="1">
    <source>
        <dbReference type="PROSITE" id="PS50883"/>
    </source>
</evidence>
<dbReference type="Proteomes" id="UP001596105">
    <property type="component" value="Unassembled WGS sequence"/>
</dbReference>
<dbReference type="EMBL" id="JBHSMH010000008">
    <property type="protein sequence ID" value="MFC5468271.1"/>
    <property type="molecule type" value="Genomic_DNA"/>
</dbReference>
<dbReference type="InterPro" id="IPR035919">
    <property type="entry name" value="EAL_sf"/>
</dbReference>
<accession>A0ABW0LUQ4</accession>
<dbReference type="Gene3D" id="3.20.20.450">
    <property type="entry name" value="EAL domain"/>
    <property type="match status" value="1"/>
</dbReference>
<dbReference type="PANTHER" id="PTHR33121">
    <property type="entry name" value="CYCLIC DI-GMP PHOSPHODIESTERASE PDEF"/>
    <property type="match status" value="1"/>
</dbReference>
<organism evidence="2 3">
    <name type="scientific">Cohnella suwonensis</name>
    <dbReference type="NCBI Taxonomy" id="696072"/>
    <lineage>
        <taxon>Bacteria</taxon>
        <taxon>Bacillati</taxon>
        <taxon>Bacillota</taxon>
        <taxon>Bacilli</taxon>
        <taxon>Bacillales</taxon>
        <taxon>Paenibacillaceae</taxon>
        <taxon>Cohnella</taxon>
    </lineage>
</organism>
<feature type="domain" description="EAL" evidence="1">
    <location>
        <begin position="167"/>
        <end position="420"/>
    </location>
</feature>
<evidence type="ECO:0000313" key="2">
    <source>
        <dbReference type="EMBL" id="MFC5468271.1"/>
    </source>
</evidence>
<gene>
    <name evidence="2" type="ORF">ACFPPD_06025</name>
</gene>
<dbReference type="CDD" id="cd01948">
    <property type="entry name" value="EAL"/>
    <property type="match status" value="1"/>
</dbReference>
<protein>
    <submittedName>
        <fullName evidence="2">Bifunctional diguanylate cyclase/phosphodiesterase</fullName>
    </submittedName>
</protein>
<dbReference type="RefSeq" id="WP_209750194.1">
    <property type="nucleotide sequence ID" value="NZ_JBHSMH010000008.1"/>
</dbReference>
<dbReference type="PANTHER" id="PTHR33121:SF70">
    <property type="entry name" value="SIGNALING PROTEIN YKOW"/>
    <property type="match status" value="1"/>
</dbReference>